<comment type="similarity">
    <text evidence="11">Belongs to the DHHC palmitoyltransferase family.</text>
</comment>
<accession>A0A1R2CWX2</accession>
<keyword evidence="3 11" id="KW-0812">Transmembrane</keyword>
<protein>
    <recommendedName>
        <fullName evidence="11">Palmitoyltransferase</fullName>
        <ecNumber evidence="11">2.3.1.225</ecNumber>
    </recommendedName>
</protein>
<keyword evidence="2 11" id="KW-0808">Transferase</keyword>
<name>A0A1R2CWX2_9CILI</name>
<dbReference type="PROSITE" id="PS50297">
    <property type="entry name" value="ANK_REP_REGION"/>
    <property type="match status" value="1"/>
</dbReference>
<feature type="transmembrane region" description="Helical" evidence="11">
    <location>
        <begin position="300"/>
        <end position="322"/>
    </location>
</feature>
<keyword evidence="10" id="KW-0040">ANK repeat</keyword>
<evidence type="ECO:0000256" key="11">
    <source>
        <dbReference type="RuleBase" id="RU079119"/>
    </source>
</evidence>
<dbReference type="OrthoDB" id="163438at2759"/>
<keyword evidence="14" id="KW-1185">Reference proteome</keyword>
<dbReference type="InterPro" id="IPR002110">
    <property type="entry name" value="Ankyrin_rpt"/>
</dbReference>
<comment type="subcellular location">
    <subcellularLocation>
        <location evidence="1">Endomembrane system</location>
        <topology evidence="1">Multi-pass membrane protein</topology>
    </subcellularLocation>
</comment>
<feature type="repeat" description="ANK" evidence="10">
    <location>
        <begin position="67"/>
        <end position="99"/>
    </location>
</feature>
<dbReference type="Gene3D" id="1.25.40.20">
    <property type="entry name" value="Ankyrin repeat-containing domain"/>
    <property type="match status" value="1"/>
</dbReference>
<evidence type="ECO:0000259" key="12">
    <source>
        <dbReference type="Pfam" id="PF01529"/>
    </source>
</evidence>
<keyword evidence="8 11" id="KW-0012">Acyltransferase</keyword>
<dbReference type="Pfam" id="PF12796">
    <property type="entry name" value="Ank_2"/>
    <property type="match status" value="1"/>
</dbReference>
<keyword evidence="7" id="KW-0449">Lipoprotein</keyword>
<dbReference type="SUPFAM" id="SSF48403">
    <property type="entry name" value="Ankyrin repeat"/>
    <property type="match status" value="1"/>
</dbReference>
<dbReference type="InterPro" id="IPR036770">
    <property type="entry name" value="Ankyrin_rpt-contain_sf"/>
</dbReference>
<organism evidence="13 14">
    <name type="scientific">Stentor coeruleus</name>
    <dbReference type="NCBI Taxonomy" id="5963"/>
    <lineage>
        <taxon>Eukaryota</taxon>
        <taxon>Sar</taxon>
        <taxon>Alveolata</taxon>
        <taxon>Ciliophora</taxon>
        <taxon>Postciliodesmatophora</taxon>
        <taxon>Heterotrichea</taxon>
        <taxon>Heterotrichida</taxon>
        <taxon>Stentoridae</taxon>
        <taxon>Stentor</taxon>
    </lineage>
</organism>
<evidence type="ECO:0000256" key="5">
    <source>
        <dbReference type="ARBA" id="ARBA00023136"/>
    </source>
</evidence>
<reference evidence="13 14" key="1">
    <citation type="submission" date="2016-11" db="EMBL/GenBank/DDBJ databases">
        <title>The macronuclear genome of Stentor coeruleus: a giant cell with tiny introns.</title>
        <authorList>
            <person name="Slabodnick M."/>
            <person name="Ruby J.G."/>
            <person name="Reiff S.B."/>
            <person name="Swart E.C."/>
            <person name="Gosai S."/>
            <person name="Prabakaran S."/>
            <person name="Witkowska E."/>
            <person name="Larue G.E."/>
            <person name="Fisher S."/>
            <person name="Freeman R.M."/>
            <person name="Gunawardena J."/>
            <person name="Chu W."/>
            <person name="Stover N.A."/>
            <person name="Gregory B.D."/>
            <person name="Nowacki M."/>
            <person name="Derisi J."/>
            <person name="Roy S.W."/>
            <person name="Marshall W.F."/>
            <person name="Sood P."/>
        </authorList>
    </citation>
    <scope>NUCLEOTIDE SEQUENCE [LARGE SCALE GENOMIC DNA]</scope>
    <source>
        <strain evidence="13">WM001</strain>
    </source>
</reference>
<comment type="caution">
    <text evidence="13">The sequence shown here is derived from an EMBL/GenBank/DDBJ whole genome shotgun (WGS) entry which is preliminary data.</text>
</comment>
<dbReference type="EMBL" id="MPUH01000042">
    <property type="protein sequence ID" value="OMJ93480.1"/>
    <property type="molecule type" value="Genomic_DNA"/>
</dbReference>
<comment type="catalytic activity">
    <reaction evidence="9 11">
        <text>L-cysteinyl-[protein] + hexadecanoyl-CoA = S-hexadecanoyl-L-cysteinyl-[protein] + CoA</text>
        <dbReference type="Rhea" id="RHEA:36683"/>
        <dbReference type="Rhea" id="RHEA-COMP:10131"/>
        <dbReference type="Rhea" id="RHEA-COMP:11032"/>
        <dbReference type="ChEBI" id="CHEBI:29950"/>
        <dbReference type="ChEBI" id="CHEBI:57287"/>
        <dbReference type="ChEBI" id="CHEBI:57379"/>
        <dbReference type="ChEBI" id="CHEBI:74151"/>
        <dbReference type="EC" id="2.3.1.225"/>
    </reaction>
</comment>
<keyword evidence="6" id="KW-0564">Palmitate</keyword>
<dbReference type="SMART" id="SM00248">
    <property type="entry name" value="ANK"/>
    <property type="match status" value="4"/>
</dbReference>
<evidence type="ECO:0000313" key="13">
    <source>
        <dbReference type="EMBL" id="OMJ93480.1"/>
    </source>
</evidence>
<dbReference type="PANTHER" id="PTHR22883:SF43">
    <property type="entry name" value="PALMITOYLTRANSFERASE APP"/>
    <property type="match status" value="1"/>
</dbReference>
<evidence type="ECO:0000256" key="9">
    <source>
        <dbReference type="ARBA" id="ARBA00048048"/>
    </source>
</evidence>
<dbReference type="Pfam" id="PF01529">
    <property type="entry name" value="DHHC"/>
    <property type="match status" value="1"/>
</dbReference>
<dbReference type="GO" id="GO:0005794">
    <property type="term" value="C:Golgi apparatus"/>
    <property type="evidence" value="ECO:0007669"/>
    <property type="project" value="TreeGrafter"/>
</dbReference>
<dbReference type="PROSITE" id="PS50088">
    <property type="entry name" value="ANK_REPEAT"/>
    <property type="match status" value="1"/>
</dbReference>
<dbReference type="GO" id="GO:0005783">
    <property type="term" value="C:endoplasmic reticulum"/>
    <property type="evidence" value="ECO:0007669"/>
    <property type="project" value="TreeGrafter"/>
</dbReference>
<evidence type="ECO:0000313" key="14">
    <source>
        <dbReference type="Proteomes" id="UP000187209"/>
    </source>
</evidence>
<evidence type="ECO:0000256" key="10">
    <source>
        <dbReference type="PROSITE-ProRule" id="PRU00023"/>
    </source>
</evidence>
<dbReference type="PROSITE" id="PS50216">
    <property type="entry name" value="DHHC"/>
    <property type="match status" value="1"/>
</dbReference>
<evidence type="ECO:0000256" key="2">
    <source>
        <dbReference type="ARBA" id="ARBA00022679"/>
    </source>
</evidence>
<feature type="transmembrane region" description="Helical" evidence="11">
    <location>
        <begin position="171"/>
        <end position="189"/>
    </location>
</feature>
<feature type="domain" description="Palmitoyltransferase DHHC" evidence="12">
    <location>
        <begin position="212"/>
        <end position="339"/>
    </location>
</feature>
<dbReference type="EC" id="2.3.1.225" evidence="11"/>
<feature type="transmembrane region" description="Helical" evidence="11">
    <location>
        <begin position="142"/>
        <end position="164"/>
    </location>
</feature>
<proteinExistence type="inferred from homology"/>
<evidence type="ECO:0000256" key="3">
    <source>
        <dbReference type="ARBA" id="ARBA00022692"/>
    </source>
</evidence>
<dbReference type="InterPro" id="IPR001594">
    <property type="entry name" value="Palmitoyltrfase_DHHC"/>
</dbReference>
<feature type="transmembrane region" description="Helical" evidence="11">
    <location>
        <begin position="258"/>
        <end position="279"/>
    </location>
</feature>
<evidence type="ECO:0000256" key="7">
    <source>
        <dbReference type="ARBA" id="ARBA00023288"/>
    </source>
</evidence>
<evidence type="ECO:0000256" key="4">
    <source>
        <dbReference type="ARBA" id="ARBA00022989"/>
    </source>
</evidence>
<evidence type="ECO:0000256" key="6">
    <source>
        <dbReference type="ARBA" id="ARBA00023139"/>
    </source>
</evidence>
<dbReference type="GO" id="GO:0006612">
    <property type="term" value="P:protein targeting to membrane"/>
    <property type="evidence" value="ECO:0007669"/>
    <property type="project" value="TreeGrafter"/>
</dbReference>
<evidence type="ECO:0000256" key="1">
    <source>
        <dbReference type="ARBA" id="ARBA00004127"/>
    </source>
</evidence>
<dbReference type="Proteomes" id="UP000187209">
    <property type="component" value="Unassembled WGS sequence"/>
</dbReference>
<dbReference type="AlphaFoldDB" id="A0A1R2CWX2"/>
<gene>
    <name evidence="13" type="ORF">SteCoe_3603</name>
</gene>
<keyword evidence="4 11" id="KW-1133">Transmembrane helix</keyword>
<sequence length="390" mass="43963">MGLDVVHLASQGDFPQLIAYFSEIGVNLESIDTKGLTPLHWSSYMGNYYSSLLLCSLRVSRNIIDLEGHTPLHLAVIGNNLRVMKLLVIKGAIKDIKDIQGKTSMDYAIANGYKNLIESLKSNTFLEIMGFRPNITPFATSLWPFIILMGIIISTFVIVGIFCATYNRRGSYTFAASSIIVICLMAYIVKSDPGFVPKNPNTKLIDLYNNYKPGEICPDCGIVKVPRSRHCHQCHRCVKKFDHHCQWMNNCIGAKNLGVFYMFLLILWVNIIVVILLCVNIFISKKEDNDGDDIPQLASWIVAGLFALIELFMFFPVSLLLWTHTKNFSIGLTTNERVSAGRTTKKSSKNCCVNWKDMCCNSSQQEDRVLCSNYQSICSENLEESLHQIK</sequence>
<dbReference type="PANTHER" id="PTHR22883">
    <property type="entry name" value="ZINC FINGER DHHC DOMAIN CONTAINING PROTEIN"/>
    <property type="match status" value="1"/>
</dbReference>
<dbReference type="InterPro" id="IPR039859">
    <property type="entry name" value="PFA4/ZDH16/20/ERF2-like"/>
</dbReference>
<evidence type="ECO:0000256" key="8">
    <source>
        <dbReference type="ARBA" id="ARBA00023315"/>
    </source>
</evidence>
<dbReference type="GO" id="GO:0019706">
    <property type="term" value="F:protein-cysteine S-palmitoyltransferase activity"/>
    <property type="evidence" value="ECO:0007669"/>
    <property type="project" value="UniProtKB-EC"/>
</dbReference>
<keyword evidence="5 11" id="KW-0472">Membrane</keyword>
<comment type="domain">
    <text evidence="11">The DHHC domain is required for palmitoyltransferase activity.</text>
</comment>